<keyword evidence="2" id="KW-1185">Reference proteome</keyword>
<sequence>MFAVAVCGLSGSGKSTTAKLIANRVGERVSVSDVIRDYCRRVGLSVDRKTLQSTGEVLARENNGRAFAEMLYFKATPDKVPIFDGIRLIETIEGLKGFYSRVFIVYVDVEPHILNMRLIQRGDAVNNTLAALMLVPIEAAASKIADIADVVISNNSGMSDLDHLIEIVILPKINNLLDKR</sequence>
<dbReference type="Proteomes" id="UP000216998">
    <property type="component" value="Unassembled WGS sequence"/>
</dbReference>
<comment type="caution">
    <text evidence="1">The sequence shown here is derived from an EMBL/GenBank/DDBJ whole genome shotgun (WGS) entry which is preliminary data.</text>
</comment>
<evidence type="ECO:0000313" key="1">
    <source>
        <dbReference type="EMBL" id="OYQ32597.1"/>
    </source>
</evidence>
<dbReference type="Gene3D" id="3.40.50.300">
    <property type="entry name" value="P-loop containing nucleotide triphosphate hydrolases"/>
    <property type="match status" value="1"/>
</dbReference>
<dbReference type="RefSeq" id="WP_094457631.1">
    <property type="nucleotide sequence ID" value="NZ_NOXU01000031.1"/>
</dbReference>
<dbReference type="SUPFAM" id="SSF52540">
    <property type="entry name" value="P-loop containing nucleoside triphosphate hydrolases"/>
    <property type="match status" value="1"/>
</dbReference>
<dbReference type="PANTHER" id="PTHR41930:SF1">
    <property type="entry name" value="DEPHOSPHO-COA KINASE"/>
    <property type="match status" value="1"/>
</dbReference>
<dbReference type="PANTHER" id="PTHR41930">
    <property type="entry name" value="UPF0200 PROTEIN MJ1399"/>
    <property type="match status" value="1"/>
</dbReference>
<dbReference type="InterPro" id="IPR027417">
    <property type="entry name" value="P-loop_NTPase"/>
</dbReference>
<evidence type="ECO:0000313" key="2">
    <source>
        <dbReference type="Proteomes" id="UP000216998"/>
    </source>
</evidence>
<dbReference type="Pfam" id="PF13238">
    <property type="entry name" value="AAA_18"/>
    <property type="match status" value="1"/>
</dbReference>
<dbReference type="AlphaFoldDB" id="A0A255YTN9"/>
<name>A0A255YTN9_9PROT</name>
<accession>A0A255YTN9</accession>
<organism evidence="1 2">
    <name type="scientific">Niveispirillum lacus</name>
    <dbReference type="NCBI Taxonomy" id="1981099"/>
    <lineage>
        <taxon>Bacteria</taxon>
        <taxon>Pseudomonadati</taxon>
        <taxon>Pseudomonadota</taxon>
        <taxon>Alphaproteobacteria</taxon>
        <taxon>Rhodospirillales</taxon>
        <taxon>Azospirillaceae</taxon>
        <taxon>Niveispirillum</taxon>
    </lineage>
</organism>
<reference evidence="1 2" key="1">
    <citation type="submission" date="2017-07" db="EMBL/GenBank/DDBJ databases">
        <title>Niveispirillum cyanobacteriorum sp. nov., isolated from cyanobacterial aggregates in a eutrophic lake.</title>
        <authorList>
            <person name="Cai H."/>
        </authorList>
    </citation>
    <scope>NUCLEOTIDE SEQUENCE [LARGE SCALE GENOMIC DNA]</scope>
    <source>
        <strain evidence="2">TH1-14</strain>
    </source>
</reference>
<gene>
    <name evidence="1" type="ORF">CHU95_17615</name>
</gene>
<evidence type="ECO:0008006" key="3">
    <source>
        <dbReference type="Google" id="ProtNLM"/>
    </source>
</evidence>
<dbReference type="EMBL" id="NOXU01000031">
    <property type="protein sequence ID" value="OYQ32597.1"/>
    <property type="molecule type" value="Genomic_DNA"/>
</dbReference>
<protein>
    <recommendedName>
        <fullName evidence="3">Dephospho-CoA kinase</fullName>
    </recommendedName>
</protein>
<proteinExistence type="predicted"/>